<reference evidence="2 3" key="1">
    <citation type="submission" date="2021-05" db="EMBL/GenBank/DDBJ databases">
        <title>Croceibacterium sp. LX-88 genome sequence.</title>
        <authorList>
            <person name="Luo X."/>
        </authorList>
    </citation>
    <scope>NUCLEOTIDE SEQUENCE [LARGE SCALE GENOMIC DNA]</scope>
    <source>
        <strain evidence="2 3">LX-88</strain>
    </source>
</reference>
<protein>
    <submittedName>
        <fullName evidence="2">DUF2946 family protein</fullName>
    </submittedName>
</protein>
<evidence type="ECO:0000313" key="2">
    <source>
        <dbReference type="EMBL" id="MBT2133041.1"/>
    </source>
</evidence>
<evidence type="ECO:0000256" key="1">
    <source>
        <dbReference type="SAM" id="Phobius"/>
    </source>
</evidence>
<proteinExistence type="predicted"/>
<comment type="caution">
    <text evidence="2">The sequence shown here is derived from an EMBL/GenBank/DDBJ whole genome shotgun (WGS) entry which is preliminary data.</text>
</comment>
<keyword evidence="3" id="KW-1185">Reference proteome</keyword>
<sequence length="130" mass="13559">MQSLRSFLHTRWWLALLLLAAALAPRWAIPQGYMVDTGKTLTVSICSPTGHSAATVEIPIKGKQDKKAGDTAPSCAFGTLGQGMLGGADPILLATALAFLIALGFAPYHAALLSQPAGIRPPSRAPPRTA</sequence>
<dbReference type="EMBL" id="JAHFVK010000001">
    <property type="protein sequence ID" value="MBT2133041.1"/>
    <property type="molecule type" value="Genomic_DNA"/>
</dbReference>
<gene>
    <name evidence="2" type="ORF">KK137_01735</name>
</gene>
<evidence type="ECO:0000313" key="3">
    <source>
        <dbReference type="Proteomes" id="UP000811255"/>
    </source>
</evidence>
<dbReference type="InterPro" id="IPR021333">
    <property type="entry name" value="DUF2946"/>
</dbReference>
<dbReference type="Pfam" id="PF11162">
    <property type="entry name" value="DUF2946"/>
    <property type="match status" value="1"/>
</dbReference>
<keyword evidence="1" id="KW-0472">Membrane</keyword>
<organism evidence="2 3">
    <name type="scientific">Croceibacterium selenioxidans</name>
    <dbReference type="NCBI Taxonomy" id="2838833"/>
    <lineage>
        <taxon>Bacteria</taxon>
        <taxon>Pseudomonadati</taxon>
        <taxon>Pseudomonadota</taxon>
        <taxon>Alphaproteobacteria</taxon>
        <taxon>Sphingomonadales</taxon>
        <taxon>Erythrobacteraceae</taxon>
        <taxon>Croceibacterium</taxon>
    </lineage>
</organism>
<keyword evidence="1" id="KW-1133">Transmembrane helix</keyword>
<name>A0ABS5VZV4_9SPHN</name>
<dbReference type="Proteomes" id="UP000811255">
    <property type="component" value="Unassembled WGS sequence"/>
</dbReference>
<dbReference type="RefSeq" id="WP_214534332.1">
    <property type="nucleotide sequence ID" value="NZ_JAHFVK010000001.1"/>
</dbReference>
<keyword evidence="1" id="KW-0812">Transmembrane</keyword>
<feature type="transmembrane region" description="Helical" evidence="1">
    <location>
        <begin position="91"/>
        <end position="114"/>
    </location>
</feature>
<accession>A0ABS5VZV4</accession>